<evidence type="ECO:0000313" key="2">
    <source>
        <dbReference type="Proteomes" id="UP000307720"/>
    </source>
</evidence>
<sequence length="103" mass="12185">MNDVSPELKAFLDYVAGKKPADPFVDELEEAVENARKNREWRHGYMTLLMRDQENWEIGEKYGENKMANLIMLLNEDGRLSDIVRVSQDEGYRQELYKEYHIS</sequence>
<evidence type="ECO:0000313" key="1">
    <source>
        <dbReference type="EMBL" id="TGX97564.1"/>
    </source>
</evidence>
<proteinExistence type="predicted"/>
<reference evidence="1" key="1">
    <citation type="submission" date="2019-04" db="EMBL/GenBank/DDBJ databases">
        <title>Microbes associate with the intestines of laboratory mice.</title>
        <authorList>
            <person name="Navarre W."/>
            <person name="Wong E."/>
            <person name="Huang K."/>
            <person name="Tropini C."/>
            <person name="Ng K."/>
            <person name="Yu B."/>
        </authorList>
    </citation>
    <scope>NUCLEOTIDE SEQUENCE</scope>
    <source>
        <strain evidence="1">NM72_1-8</strain>
    </source>
</reference>
<accession>A0AC61QXC9</accession>
<comment type="caution">
    <text evidence="1">The sequence shown here is derived from an EMBL/GenBank/DDBJ whole genome shotgun (WGS) entry which is preliminary data.</text>
</comment>
<name>A0AC61QXC9_9FIRM</name>
<dbReference type="Proteomes" id="UP000307720">
    <property type="component" value="Unassembled WGS sequence"/>
</dbReference>
<dbReference type="EMBL" id="SRZB01000029">
    <property type="protein sequence ID" value="TGX97564.1"/>
    <property type="molecule type" value="Genomic_DNA"/>
</dbReference>
<keyword evidence="2" id="KW-1185">Reference proteome</keyword>
<gene>
    <name evidence="1" type="ORF">E5357_12065</name>
</gene>
<organism evidence="1 2">
    <name type="scientific">Hominisplanchenecus murintestinalis</name>
    <dbReference type="NCBI Taxonomy" id="2941517"/>
    <lineage>
        <taxon>Bacteria</taxon>
        <taxon>Bacillati</taxon>
        <taxon>Bacillota</taxon>
        <taxon>Clostridia</taxon>
        <taxon>Lachnospirales</taxon>
        <taxon>Lachnospiraceae</taxon>
        <taxon>Hominisplanchenecus</taxon>
    </lineage>
</organism>
<protein>
    <submittedName>
        <fullName evidence="1">Uncharacterized protein</fullName>
    </submittedName>
</protein>